<dbReference type="EMBL" id="CP034951">
    <property type="protein sequence ID" value="QAA81287.1"/>
    <property type="molecule type" value="Genomic_DNA"/>
</dbReference>
<dbReference type="KEGG" id="aev:EI546_05895"/>
<gene>
    <name evidence="1" type="ORF">EI546_05895</name>
</gene>
<evidence type="ECO:0008006" key="3">
    <source>
        <dbReference type="Google" id="ProtNLM"/>
    </source>
</evidence>
<dbReference type="RefSeq" id="WP_128249675.1">
    <property type="nucleotide sequence ID" value="NZ_CP034951.1"/>
</dbReference>
<accession>A0A410G1X8</accession>
<dbReference type="Gene3D" id="3.40.50.620">
    <property type="entry name" value="HUPs"/>
    <property type="match status" value="1"/>
</dbReference>
<evidence type="ECO:0000313" key="1">
    <source>
        <dbReference type="EMBL" id="QAA81287.1"/>
    </source>
</evidence>
<sequence>MTSMKKTCKKCLLPTDYLNIEIDDKGICQHCRNFSKTEFLGPEKLLELVQEPLKRNQSKKYDCVVGYSGGRDSTYLLWYVVKKLKLRPLAVFSDDLFIPEIVYENMENTCRILDVDLRTIKHDNLKKCLPHHLKAWIRRPVPESLAVINVGERIGYETLVEETAVKEGVHLIFGGRTPIQEEERYKSELIKLSKSPGRQGKMDWIMGYGKQVLLNPALVSNLFCLKLQYKEFTVNKWKQKLIEENDLTIVYPFYDYVHWVEDELEEILFNELNWKLPEGKINSSRFGCEADTLRQYLFYRTLGYNDTHVDLSYLIRDGQISKEEAKDKLEDSLDFGEGYIEYILNKAGVNGKQFIQVLDRKYPETA</sequence>
<dbReference type="InterPro" id="IPR014729">
    <property type="entry name" value="Rossmann-like_a/b/a_fold"/>
</dbReference>
<protein>
    <recommendedName>
        <fullName evidence="3">N-acetyl sugar amidotransferase</fullName>
    </recommendedName>
</protein>
<dbReference type="OrthoDB" id="702at2"/>
<reference evidence="1 2" key="1">
    <citation type="submission" date="2019-01" db="EMBL/GenBank/DDBJ databases">
        <title>Complete genome sequencing of Aequorivita sp. H23M31.</title>
        <authorList>
            <person name="Bae J.-W."/>
        </authorList>
    </citation>
    <scope>NUCLEOTIDE SEQUENCE [LARGE SCALE GENOMIC DNA]</scope>
    <source>
        <strain evidence="1 2">H23M31</strain>
    </source>
</reference>
<organism evidence="1 2">
    <name type="scientific">Aequorivita ciconiae</name>
    <dbReference type="NCBI Taxonomy" id="2494375"/>
    <lineage>
        <taxon>Bacteria</taxon>
        <taxon>Pseudomonadati</taxon>
        <taxon>Bacteroidota</taxon>
        <taxon>Flavobacteriia</taxon>
        <taxon>Flavobacteriales</taxon>
        <taxon>Flavobacteriaceae</taxon>
        <taxon>Aequorivita</taxon>
    </lineage>
</organism>
<dbReference type="AlphaFoldDB" id="A0A410G1X8"/>
<dbReference type="SUPFAM" id="SSF52402">
    <property type="entry name" value="Adenine nucleotide alpha hydrolases-like"/>
    <property type="match status" value="1"/>
</dbReference>
<dbReference type="Proteomes" id="UP000285517">
    <property type="component" value="Chromosome"/>
</dbReference>
<evidence type="ECO:0000313" key="2">
    <source>
        <dbReference type="Proteomes" id="UP000285517"/>
    </source>
</evidence>
<proteinExistence type="predicted"/>
<name>A0A410G1X8_9FLAO</name>
<keyword evidence="2" id="KW-1185">Reference proteome</keyword>